<organism evidence="2 3">
    <name type="scientific">Canavalia gladiata</name>
    <name type="common">Sword bean</name>
    <name type="synonym">Dolichos gladiatus</name>
    <dbReference type="NCBI Taxonomy" id="3824"/>
    <lineage>
        <taxon>Eukaryota</taxon>
        <taxon>Viridiplantae</taxon>
        <taxon>Streptophyta</taxon>
        <taxon>Embryophyta</taxon>
        <taxon>Tracheophyta</taxon>
        <taxon>Spermatophyta</taxon>
        <taxon>Magnoliopsida</taxon>
        <taxon>eudicotyledons</taxon>
        <taxon>Gunneridae</taxon>
        <taxon>Pentapetalae</taxon>
        <taxon>rosids</taxon>
        <taxon>fabids</taxon>
        <taxon>Fabales</taxon>
        <taxon>Fabaceae</taxon>
        <taxon>Papilionoideae</taxon>
        <taxon>50 kb inversion clade</taxon>
        <taxon>NPAAA clade</taxon>
        <taxon>indigoferoid/millettioid clade</taxon>
        <taxon>Phaseoleae</taxon>
        <taxon>Canavalia</taxon>
    </lineage>
</organism>
<keyword evidence="3" id="KW-1185">Reference proteome</keyword>
<accession>A0AAN9LYF6</accession>
<evidence type="ECO:0000313" key="3">
    <source>
        <dbReference type="Proteomes" id="UP001367508"/>
    </source>
</evidence>
<evidence type="ECO:0000256" key="1">
    <source>
        <dbReference type="SAM" id="MobiDB-lite"/>
    </source>
</evidence>
<evidence type="ECO:0000313" key="2">
    <source>
        <dbReference type="EMBL" id="KAK7344760.1"/>
    </source>
</evidence>
<dbReference type="Proteomes" id="UP001367508">
    <property type="component" value="Unassembled WGS sequence"/>
</dbReference>
<proteinExistence type="predicted"/>
<feature type="compositionally biased region" description="Pro residues" evidence="1">
    <location>
        <begin position="56"/>
        <end position="78"/>
    </location>
</feature>
<comment type="caution">
    <text evidence="2">The sequence shown here is derived from an EMBL/GenBank/DDBJ whole genome shotgun (WGS) entry which is preliminary data.</text>
</comment>
<reference evidence="2 3" key="1">
    <citation type="submission" date="2024-01" db="EMBL/GenBank/DDBJ databases">
        <title>The genomes of 5 underutilized Papilionoideae crops provide insights into root nodulation and disease resistanc.</title>
        <authorList>
            <person name="Jiang F."/>
        </authorList>
    </citation>
    <scope>NUCLEOTIDE SEQUENCE [LARGE SCALE GENOMIC DNA]</scope>
    <source>
        <strain evidence="2">LVBAO_FW01</strain>
        <tissue evidence="2">Leaves</tissue>
    </source>
</reference>
<gene>
    <name evidence="2" type="ORF">VNO77_14782</name>
</gene>
<protein>
    <submittedName>
        <fullName evidence="2">Uncharacterized protein</fullName>
    </submittedName>
</protein>
<dbReference type="EMBL" id="JAYMYQ010000003">
    <property type="protein sequence ID" value="KAK7344760.1"/>
    <property type="molecule type" value="Genomic_DNA"/>
</dbReference>
<feature type="region of interest" description="Disordered" evidence="1">
    <location>
        <begin position="52"/>
        <end position="105"/>
    </location>
</feature>
<sequence length="105" mass="11785">MFTTTLPAEARVREAGPPGRFIYQSHNEPNQLFKHVVSDPPETFFTMKKALITPIRDPPSPPPAPRKPPIILDPPRPITVPGRPFRPPFYRSNSKNAPVSKPKLP</sequence>
<dbReference type="AlphaFoldDB" id="A0AAN9LYF6"/>
<name>A0AAN9LYF6_CANGL</name>